<name>A0A484HCB5_9ZZZZ</name>
<dbReference type="Pfam" id="PF01255">
    <property type="entry name" value="Prenyltransf"/>
    <property type="match status" value="1"/>
</dbReference>
<proteinExistence type="inferred from homology"/>
<accession>A0A484HCB5</accession>
<dbReference type="InterPro" id="IPR018520">
    <property type="entry name" value="UPP_synth-like_CS"/>
</dbReference>
<dbReference type="InterPro" id="IPR036424">
    <property type="entry name" value="UPP_synth-like_sf"/>
</dbReference>
<dbReference type="GO" id="GO:0005829">
    <property type="term" value="C:cytosol"/>
    <property type="evidence" value="ECO:0007669"/>
    <property type="project" value="TreeGrafter"/>
</dbReference>
<gene>
    <name evidence="3" type="ORF">RIEGSTA812A_PEG_925</name>
</gene>
<organism evidence="3">
    <name type="scientific">invertebrate metagenome</name>
    <dbReference type="NCBI Taxonomy" id="1711999"/>
    <lineage>
        <taxon>unclassified sequences</taxon>
        <taxon>metagenomes</taxon>
        <taxon>organismal metagenomes</taxon>
    </lineage>
</organism>
<dbReference type="NCBIfam" id="NF011408">
    <property type="entry name" value="PRK14834.1"/>
    <property type="match status" value="1"/>
</dbReference>
<sequence>MRSSSRSAHVPTSHFHVAIIMDGNGRWAMARGLPRAVGHEHGAEAVRRTVQSAVDLGIRYLTLFGFSSENWRRPAAEINDLMSLLRLYLRNKVAELHKEGIRLRIIGDRTQLAVDIVTLIDYAEAQTATNTRLTLTVALSYGARQEIARAARLLARAAVAGHLQPEEIDESLVAAHLFTADIPDPDLLIRTSGEQRISNFLLWQMAYTELIFIETLWPDFSRSDLEQAVSEFHRRERRYGAVGN</sequence>
<dbReference type="EMBL" id="LR026963">
    <property type="protein sequence ID" value="VBB69452.1"/>
    <property type="molecule type" value="Genomic_DNA"/>
</dbReference>
<dbReference type="EC" id="2.5.1.31" evidence="3"/>
<dbReference type="GO" id="GO:0016094">
    <property type="term" value="P:polyprenol biosynthetic process"/>
    <property type="evidence" value="ECO:0007669"/>
    <property type="project" value="TreeGrafter"/>
</dbReference>
<dbReference type="SUPFAM" id="SSF64005">
    <property type="entry name" value="Undecaprenyl diphosphate synthase"/>
    <property type="match status" value="1"/>
</dbReference>
<dbReference type="PROSITE" id="PS01066">
    <property type="entry name" value="UPP_SYNTHASE"/>
    <property type="match status" value="1"/>
</dbReference>
<evidence type="ECO:0000256" key="1">
    <source>
        <dbReference type="ARBA" id="ARBA00001946"/>
    </source>
</evidence>
<reference evidence="3" key="1">
    <citation type="submission" date="2018-10" db="EMBL/GenBank/DDBJ databases">
        <authorList>
            <person name="Gruber-Vodicka H."/>
            <person name="Jaeckle O."/>
        </authorList>
    </citation>
    <scope>NUCLEOTIDE SEQUENCE</scope>
</reference>
<dbReference type="AlphaFoldDB" id="A0A484HCB5"/>
<dbReference type="NCBIfam" id="TIGR00055">
    <property type="entry name" value="uppS"/>
    <property type="match status" value="1"/>
</dbReference>
<dbReference type="GO" id="GO:0008834">
    <property type="term" value="F:ditrans,polycis-undecaprenyl-diphosphate synthase [(2E,6E)-farnesyl-diphosphate specific] activity"/>
    <property type="evidence" value="ECO:0007669"/>
    <property type="project" value="UniProtKB-EC"/>
</dbReference>
<keyword evidence="2 3" id="KW-0808">Transferase</keyword>
<dbReference type="PANTHER" id="PTHR10291">
    <property type="entry name" value="DEHYDRODOLICHYL DIPHOSPHATE SYNTHASE FAMILY MEMBER"/>
    <property type="match status" value="1"/>
</dbReference>
<comment type="cofactor">
    <cofactor evidence="1">
        <name>Mg(2+)</name>
        <dbReference type="ChEBI" id="CHEBI:18420"/>
    </cofactor>
</comment>
<dbReference type="GO" id="GO:0000287">
    <property type="term" value="F:magnesium ion binding"/>
    <property type="evidence" value="ECO:0007669"/>
    <property type="project" value="TreeGrafter"/>
</dbReference>
<dbReference type="Gene3D" id="3.40.1180.10">
    <property type="entry name" value="Decaprenyl diphosphate synthase-like"/>
    <property type="match status" value="1"/>
</dbReference>
<protein>
    <submittedName>
        <fullName evidence="3">Undecaprenyl diphosphate synthase</fullName>
        <ecNumber evidence="3">2.5.1.31</ecNumber>
    </submittedName>
</protein>
<evidence type="ECO:0000256" key="2">
    <source>
        <dbReference type="ARBA" id="ARBA00022679"/>
    </source>
</evidence>
<dbReference type="FunFam" id="3.40.1180.10:FF:000001">
    <property type="entry name" value="(2E,6E)-farnesyl-diphosphate-specific ditrans,polycis-undecaprenyl-diphosphate synthase"/>
    <property type="match status" value="1"/>
</dbReference>
<dbReference type="InterPro" id="IPR001441">
    <property type="entry name" value="UPP_synth-like"/>
</dbReference>
<dbReference type="HAMAP" id="MF_01139">
    <property type="entry name" value="ISPT"/>
    <property type="match status" value="1"/>
</dbReference>
<dbReference type="PANTHER" id="PTHR10291:SF0">
    <property type="entry name" value="DEHYDRODOLICHYL DIPHOSPHATE SYNTHASE 2"/>
    <property type="match status" value="1"/>
</dbReference>
<evidence type="ECO:0000313" key="3">
    <source>
        <dbReference type="EMBL" id="VBB69452.1"/>
    </source>
</evidence>
<dbReference type="NCBIfam" id="NF011405">
    <property type="entry name" value="PRK14830.1"/>
    <property type="match status" value="1"/>
</dbReference>
<dbReference type="CDD" id="cd00475">
    <property type="entry name" value="Cis_IPPS"/>
    <property type="match status" value="1"/>
</dbReference>